<evidence type="ECO:0000313" key="6">
    <source>
        <dbReference type="EMBL" id="MVT26058.1"/>
    </source>
</evidence>
<keyword evidence="3" id="KW-0520">NAD</keyword>
<feature type="binding site" evidence="4">
    <location>
        <position position="255"/>
    </location>
    <ligand>
        <name>Zn(2+)</name>
        <dbReference type="ChEBI" id="CHEBI:29105"/>
    </ligand>
</feature>
<dbReference type="InterPro" id="IPR003000">
    <property type="entry name" value="Sirtuin"/>
</dbReference>
<sequence>MSGGDLRGAGGTSAEQAHRAALRSIARTVEEAAPLQDPAVARAGILQLLNSGGVLCVTGAGISTDSGIPDYRGPAGSLTRHRPMTFQEFKYDAAARRRYWARSFVGWRHLGAAEPNRGHEILADWQHRGVLTGLITQNVDGLHSEAAEQLQLRVRSEAATLGGEGQRLVAESGHVAPCAASGTGTVELHGTLSRVVCLTCGNTEQRRSLDARLEEANPGYAEAAAGAAQNVNPDGDVTLDDSWVQRFTLVACLVCGADTLKPDVVYFGENVPAERKAAVEGLVAAASSLLVVGSSMAVMSGYSIALKMVQAGKPVAVINGGPSRADAKAAWRWRTRITPALEELDKLYRT</sequence>
<feature type="domain" description="Deacetylase sirtuin-type" evidence="5">
    <location>
        <begin position="34"/>
        <end position="350"/>
    </location>
</feature>
<dbReference type="PANTHER" id="PTHR11085">
    <property type="entry name" value="NAD-DEPENDENT PROTEIN DEACYLASE SIRTUIN-5, MITOCHONDRIAL-RELATED"/>
    <property type="match status" value="1"/>
</dbReference>
<proteinExistence type="predicted"/>
<dbReference type="Gene3D" id="3.30.1600.10">
    <property type="entry name" value="SIR2/SIRT2 'Small Domain"/>
    <property type="match status" value="1"/>
</dbReference>
<dbReference type="GO" id="GO:0046872">
    <property type="term" value="F:metal ion binding"/>
    <property type="evidence" value="ECO:0007669"/>
    <property type="project" value="UniProtKB-KW"/>
</dbReference>
<evidence type="ECO:0000256" key="3">
    <source>
        <dbReference type="ARBA" id="ARBA00023027"/>
    </source>
</evidence>
<dbReference type="Gene3D" id="3.40.50.1220">
    <property type="entry name" value="TPP-binding domain"/>
    <property type="match status" value="1"/>
</dbReference>
<dbReference type="GO" id="GO:0017136">
    <property type="term" value="F:histone deacetylase activity, NAD-dependent"/>
    <property type="evidence" value="ECO:0007669"/>
    <property type="project" value="TreeGrafter"/>
</dbReference>
<dbReference type="InterPro" id="IPR050134">
    <property type="entry name" value="NAD-dep_sirtuin_deacylases"/>
</dbReference>
<dbReference type="Pfam" id="PF02146">
    <property type="entry name" value="SIR2"/>
    <property type="match status" value="2"/>
</dbReference>
<dbReference type="EC" id="2.3.1.286" evidence="1"/>
<organism evidence="6 7">
    <name type="scientific">Nesterenkonia alkaliphila</name>
    <dbReference type="NCBI Taxonomy" id="1463631"/>
    <lineage>
        <taxon>Bacteria</taxon>
        <taxon>Bacillati</taxon>
        <taxon>Actinomycetota</taxon>
        <taxon>Actinomycetes</taxon>
        <taxon>Micrococcales</taxon>
        <taxon>Micrococcaceae</taxon>
        <taxon>Nesterenkonia</taxon>
    </lineage>
</organism>
<name>A0A7K1UHW4_9MICC</name>
<dbReference type="RefSeq" id="WP_229659457.1">
    <property type="nucleotide sequence ID" value="NZ_BMFX01000008.1"/>
</dbReference>
<feature type="binding site" evidence="4">
    <location>
        <position position="252"/>
    </location>
    <ligand>
        <name>Zn(2+)</name>
        <dbReference type="ChEBI" id="CHEBI:29105"/>
    </ligand>
</feature>
<dbReference type="InterPro" id="IPR026591">
    <property type="entry name" value="Sirtuin_cat_small_dom_sf"/>
</dbReference>
<dbReference type="PROSITE" id="PS50305">
    <property type="entry name" value="SIRTUIN"/>
    <property type="match status" value="1"/>
</dbReference>
<evidence type="ECO:0000256" key="4">
    <source>
        <dbReference type="PROSITE-ProRule" id="PRU00236"/>
    </source>
</evidence>
<feature type="active site" description="Proton acceptor" evidence="4">
    <location>
        <position position="189"/>
    </location>
</feature>
<comment type="caution">
    <text evidence="6">The sequence shown here is derived from an EMBL/GenBank/DDBJ whole genome shotgun (WGS) entry which is preliminary data.</text>
</comment>
<keyword evidence="2" id="KW-0808">Transferase</keyword>
<dbReference type="SUPFAM" id="SSF52467">
    <property type="entry name" value="DHS-like NAD/FAD-binding domain"/>
    <property type="match status" value="1"/>
</dbReference>
<reference evidence="6 7" key="1">
    <citation type="submission" date="2019-12" db="EMBL/GenBank/DDBJ databases">
        <title>Nesterenkonia muleiensis sp. nov., a novel actinobacterium isolated from sap of Populus euphratica.</title>
        <authorList>
            <person name="Wang R."/>
        </authorList>
    </citation>
    <scope>NUCLEOTIDE SEQUENCE [LARGE SCALE GENOMIC DNA]</scope>
    <source>
        <strain evidence="6 7">F10</strain>
    </source>
</reference>
<keyword evidence="4" id="KW-0479">Metal-binding</keyword>
<evidence type="ECO:0000256" key="2">
    <source>
        <dbReference type="ARBA" id="ARBA00022679"/>
    </source>
</evidence>
<dbReference type="Proteomes" id="UP000460157">
    <property type="component" value="Unassembled WGS sequence"/>
</dbReference>
<dbReference type="EMBL" id="WRPM01000046">
    <property type="protein sequence ID" value="MVT26058.1"/>
    <property type="molecule type" value="Genomic_DNA"/>
</dbReference>
<gene>
    <name evidence="6" type="ORF">GNZ21_06760</name>
</gene>
<keyword evidence="7" id="KW-1185">Reference proteome</keyword>
<evidence type="ECO:0000313" key="7">
    <source>
        <dbReference type="Proteomes" id="UP000460157"/>
    </source>
</evidence>
<feature type="binding site" evidence="4">
    <location>
        <position position="200"/>
    </location>
    <ligand>
        <name>Zn(2+)</name>
        <dbReference type="ChEBI" id="CHEBI:29105"/>
    </ligand>
</feature>
<dbReference type="InterPro" id="IPR029035">
    <property type="entry name" value="DHS-like_NAD/FAD-binding_dom"/>
</dbReference>
<protein>
    <recommendedName>
        <fullName evidence="1">protein acetyllysine N-acetyltransferase</fullName>
        <ecNumber evidence="1">2.3.1.286</ecNumber>
    </recommendedName>
</protein>
<dbReference type="PANTHER" id="PTHR11085:SF10">
    <property type="entry name" value="NAD-DEPENDENT PROTEIN DEACYLASE SIRTUIN-5, MITOCHONDRIAL-RELATED"/>
    <property type="match status" value="1"/>
</dbReference>
<accession>A0A7K1UHW4</accession>
<dbReference type="AlphaFoldDB" id="A0A7K1UHW4"/>
<evidence type="ECO:0000259" key="5">
    <source>
        <dbReference type="PROSITE" id="PS50305"/>
    </source>
</evidence>
<feature type="binding site" evidence="4">
    <location>
        <position position="197"/>
    </location>
    <ligand>
        <name>Zn(2+)</name>
        <dbReference type="ChEBI" id="CHEBI:29105"/>
    </ligand>
</feature>
<keyword evidence="4" id="KW-0862">Zinc</keyword>
<dbReference type="GO" id="GO:0070403">
    <property type="term" value="F:NAD+ binding"/>
    <property type="evidence" value="ECO:0007669"/>
    <property type="project" value="InterPro"/>
</dbReference>
<dbReference type="InterPro" id="IPR026590">
    <property type="entry name" value="Ssirtuin_cat_dom"/>
</dbReference>
<evidence type="ECO:0000256" key="1">
    <source>
        <dbReference type="ARBA" id="ARBA00012928"/>
    </source>
</evidence>